<dbReference type="Pfam" id="PF24728">
    <property type="entry name" value="DUF7680"/>
    <property type="match status" value="1"/>
</dbReference>
<reference evidence="2 3" key="1">
    <citation type="submission" date="2020-07" db="EMBL/GenBank/DDBJ databases">
        <title>Thermogemmata thermophila gen. nov., sp. nov., a novel moderate thermophilic planctomycete from a Kamchatka hot spring.</title>
        <authorList>
            <person name="Elcheninov A.G."/>
            <person name="Podosokorskaya O.A."/>
            <person name="Kovaleva O.L."/>
            <person name="Novikov A."/>
            <person name="Bonch-Osmolovskaya E.A."/>
            <person name="Toshchakov S.V."/>
            <person name="Kublanov I.V."/>
        </authorList>
    </citation>
    <scope>NUCLEOTIDE SEQUENCE [LARGE SCALE GENOMIC DNA]</scope>
    <source>
        <strain evidence="2 3">2918</strain>
    </source>
</reference>
<dbReference type="RefSeq" id="WP_194535998.1">
    <property type="nucleotide sequence ID" value="NZ_JACEFB010000001.1"/>
</dbReference>
<feature type="domain" description="DUF7680" evidence="1">
    <location>
        <begin position="6"/>
        <end position="145"/>
    </location>
</feature>
<accession>A0A7V8VAM6</accession>
<protein>
    <recommendedName>
        <fullName evidence="1">DUF7680 domain-containing protein</fullName>
    </recommendedName>
</protein>
<dbReference type="InterPro" id="IPR056097">
    <property type="entry name" value="DUF7680"/>
</dbReference>
<gene>
    <name evidence="2" type="ORF">H0921_00055</name>
</gene>
<name>A0A7V8VAM6_9BACT</name>
<proteinExistence type="predicted"/>
<evidence type="ECO:0000259" key="1">
    <source>
        <dbReference type="Pfam" id="PF24728"/>
    </source>
</evidence>
<evidence type="ECO:0000313" key="2">
    <source>
        <dbReference type="EMBL" id="MBA2224554.1"/>
    </source>
</evidence>
<dbReference type="EMBL" id="JACEFB010000001">
    <property type="protein sequence ID" value="MBA2224554.1"/>
    <property type="molecule type" value="Genomic_DNA"/>
</dbReference>
<dbReference type="AlphaFoldDB" id="A0A7V8VAM6"/>
<evidence type="ECO:0000313" key="3">
    <source>
        <dbReference type="Proteomes" id="UP000542342"/>
    </source>
</evidence>
<organism evidence="2 3">
    <name type="scientific">Thermogemmata fonticola</name>
    <dbReference type="NCBI Taxonomy" id="2755323"/>
    <lineage>
        <taxon>Bacteria</taxon>
        <taxon>Pseudomonadati</taxon>
        <taxon>Planctomycetota</taxon>
        <taxon>Planctomycetia</taxon>
        <taxon>Gemmatales</taxon>
        <taxon>Gemmataceae</taxon>
        <taxon>Thermogemmata</taxon>
    </lineage>
</organism>
<keyword evidence="3" id="KW-1185">Reference proteome</keyword>
<comment type="caution">
    <text evidence="2">The sequence shown here is derived from an EMBL/GenBank/DDBJ whole genome shotgun (WGS) entry which is preliminary data.</text>
</comment>
<dbReference type="Proteomes" id="UP000542342">
    <property type="component" value="Unassembled WGS sequence"/>
</dbReference>
<sequence length="147" mass="16565">MADPPFELRVVTGDNRDYGLALFQRPPSGRRCPSENGTWRLVAQISGTPLQSVMDQVLATIKQAGYRPADLCHSRRAPFALNEKLGVRLGLLFLAVKPLRKVTRMLEISEHVQAMTEEEAYYWFSKIAASQAARRAQKALRILLARE</sequence>